<organism evidence="1 2">
    <name type="scientific">Blautia hydrogenotrophica (strain DSM 10507 / JCM 14656 / S5a33)</name>
    <name type="common">Ruminococcus hydrogenotrophicus</name>
    <dbReference type="NCBI Taxonomy" id="476272"/>
    <lineage>
        <taxon>Bacteria</taxon>
        <taxon>Bacillati</taxon>
        <taxon>Bacillota</taxon>
        <taxon>Clostridia</taxon>
        <taxon>Lachnospirales</taxon>
        <taxon>Lachnospiraceae</taxon>
        <taxon>Blautia</taxon>
    </lineage>
</organism>
<reference evidence="1 2" key="1">
    <citation type="submission" date="2009-01" db="EMBL/GenBank/DDBJ databases">
        <authorList>
            <person name="Fulton L."/>
            <person name="Clifton S."/>
            <person name="Fulton B."/>
            <person name="Xu J."/>
            <person name="Minx P."/>
            <person name="Pepin K.H."/>
            <person name="Johnson M."/>
            <person name="Bhonagiri V."/>
            <person name="Nash W.E."/>
            <person name="Mardis E.R."/>
            <person name="Wilson R.K."/>
        </authorList>
    </citation>
    <scope>NUCLEOTIDE SEQUENCE [LARGE SCALE GENOMIC DNA]</scope>
    <source>
        <strain evidence="2">DSM 10507 / JCM 14656 / S5a33</strain>
    </source>
</reference>
<keyword evidence="2" id="KW-1185">Reference proteome</keyword>
<proteinExistence type="predicted"/>
<comment type="caution">
    <text evidence="1">The sequence shown here is derived from an EMBL/GenBank/DDBJ whole genome shotgun (WGS) entry which is preliminary data.</text>
</comment>
<evidence type="ECO:0000313" key="1">
    <source>
        <dbReference type="EMBL" id="EEG47595.1"/>
    </source>
</evidence>
<accession>C0CRI1</accession>
<dbReference type="EMBL" id="ACBZ01000187">
    <property type="protein sequence ID" value="EEG47595.1"/>
    <property type="molecule type" value="Genomic_DNA"/>
</dbReference>
<evidence type="ECO:0000313" key="2">
    <source>
        <dbReference type="Proteomes" id="UP000003100"/>
    </source>
</evidence>
<dbReference type="HOGENOM" id="CLU_3096156_0_0_9"/>
<dbReference type="Proteomes" id="UP000003100">
    <property type="component" value="Unassembled WGS sequence"/>
</dbReference>
<dbReference type="AlphaFoldDB" id="C0CRI1"/>
<sequence length="51" mass="5905">MSVCSFLSSYAFGARPVSLKDLSCFARRTRSPFVYSYHLGKLYRLRQSYGM</sequence>
<reference evidence="1 2" key="2">
    <citation type="submission" date="2009-02" db="EMBL/GenBank/DDBJ databases">
        <title>Draft genome sequence of Blautia hydrogenotrophica DSM 10507 (Ruminococcus hydrogenotrophicus DSM 10507).</title>
        <authorList>
            <person name="Sudarsanam P."/>
            <person name="Ley R."/>
            <person name="Guruge J."/>
            <person name="Turnbaugh P.J."/>
            <person name="Mahowald M."/>
            <person name="Liep D."/>
            <person name="Gordon J."/>
        </authorList>
    </citation>
    <scope>NUCLEOTIDE SEQUENCE [LARGE SCALE GENOMIC DNA]</scope>
    <source>
        <strain evidence="2">DSM 10507 / JCM 14656 / S5a33</strain>
    </source>
</reference>
<gene>
    <name evidence="1" type="ORF">RUMHYD_03494</name>
</gene>
<protein>
    <submittedName>
        <fullName evidence="1">Uncharacterized protein</fullName>
    </submittedName>
</protein>
<name>C0CRI1_BLAHS</name>